<dbReference type="AlphaFoldDB" id="A0A085MJH1"/>
<evidence type="ECO:0000313" key="1">
    <source>
        <dbReference type="EMBL" id="KFD57367.1"/>
    </source>
</evidence>
<evidence type="ECO:0000313" key="2">
    <source>
        <dbReference type="EMBL" id="KFD72757.1"/>
    </source>
</evidence>
<proteinExistence type="predicted"/>
<dbReference type="EMBL" id="KL367476">
    <property type="protein sequence ID" value="KFD72757.1"/>
    <property type="molecule type" value="Genomic_DNA"/>
</dbReference>
<gene>
    <name evidence="1" type="ORF">M513_01878</name>
    <name evidence="2" type="ORF">M514_01878</name>
</gene>
<keyword evidence="3" id="KW-1185">Reference proteome</keyword>
<reference evidence="1 3" key="1">
    <citation type="journal article" date="2014" name="Nat. Genet.">
        <title>Genome and transcriptome of the porcine whipworm Trichuris suis.</title>
        <authorList>
            <person name="Jex A.R."/>
            <person name="Nejsum P."/>
            <person name="Schwarz E.M."/>
            <person name="Hu L."/>
            <person name="Young N.D."/>
            <person name="Hall R.S."/>
            <person name="Korhonen P.K."/>
            <person name="Liao S."/>
            <person name="Thamsborg S."/>
            <person name="Xia J."/>
            <person name="Xu P."/>
            <person name="Wang S."/>
            <person name="Scheerlinck J.P."/>
            <person name="Hofmann A."/>
            <person name="Sternberg P.W."/>
            <person name="Wang J."/>
            <person name="Gasser R.B."/>
        </authorList>
    </citation>
    <scope>NUCLEOTIDE SEQUENCE [LARGE SCALE GENOMIC DNA]</scope>
    <source>
        <strain evidence="2">DCEP-RM93F</strain>
        <strain evidence="1">DCEP-RM93M</strain>
    </source>
</reference>
<dbReference type="Proteomes" id="UP000030758">
    <property type="component" value="Unassembled WGS sequence"/>
</dbReference>
<accession>A0A085MJH1</accession>
<name>A0A085MJH1_9BILA</name>
<dbReference type="Proteomes" id="UP000030764">
    <property type="component" value="Unassembled WGS sequence"/>
</dbReference>
<evidence type="ECO:0000313" key="3">
    <source>
        <dbReference type="Proteomes" id="UP000030764"/>
    </source>
</evidence>
<sequence length="89" mass="10212">MLSSLDSTLNLYIAGKEETFAEQLFSMLKIFMPLSAKLNSLLPRQQLQRTVLNDGLRRGLRFPALAFPYLAFAHHGKKYKINTIEKSRL</sequence>
<organism evidence="1 3">
    <name type="scientific">Trichuris suis</name>
    <name type="common">pig whipworm</name>
    <dbReference type="NCBI Taxonomy" id="68888"/>
    <lineage>
        <taxon>Eukaryota</taxon>
        <taxon>Metazoa</taxon>
        <taxon>Ecdysozoa</taxon>
        <taxon>Nematoda</taxon>
        <taxon>Enoplea</taxon>
        <taxon>Dorylaimia</taxon>
        <taxon>Trichinellida</taxon>
        <taxon>Trichuridae</taxon>
        <taxon>Trichuris</taxon>
    </lineage>
</organism>
<dbReference type="EMBL" id="KL363189">
    <property type="protein sequence ID" value="KFD57367.1"/>
    <property type="molecule type" value="Genomic_DNA"/>
</dbReference>
<protein>
    <submittedName>
        <fullName evidence="1">Uncharacterized protein</fullName>
    </submittedName>
</protein>